<dbReference type="InterPro" id="IPR004837">
    <property type="entry name" value="NaCa_Exmemb"/>
</dbReference>
<feature type="transmembrane region" description="Helical" evidence="9">
    <location>
        <begin position="417"/>
        <end position="436"/>
    </location>
</feature>
<proteinExistence type="predicted"/>
<dbReference type="OrthoDB" id="26525at2759"/>
<sequence length="574" mass="62894">MPRFGSSSVFFLTLLFLALAISECRLFSTENSDLISDGASSSSSWSSLLVLKGKSATSETCEQTYGFLPCTSTVLGNLFLVIVYGYLMFLGATYLSTGSELLLEVLGPGIVGGLFLPILGALPDAILILVSGLSGSTETAQKQVLIGMGLLSGSTVMLLTLLWGSCIVLGKCDLSERSTAIDQQDTKRFSLIGSGITTDRSTSMAARIMVLSIIPFIIVQLPTILHSTSWKRVAILVSLVVAVLLLISYCLYQVFEPWIQKRRFAYAKHKHIISGILKSLQKHALGRLFDADGQPNIAAIHKLFHVIDQDKNGKISCSELQAFIIGIQLENINLDEEVDVANVMADFDISYDSNIDLPEFVRGITKWLYEAKNVVDHPGHYSSKFTSDFHLKTKEELDRLDNESDEIVEGIENARTVCLKAVFLLLCGTVIAAVFADPLVDAVSNFSTATSIPSFFISFIAMPLATNSSEAVSALIFASRKKQRTASLTFSEIYGAVTMNNILCLAVFLALVYVRHLTWDFSAEVLVILVVVLIMGLVGSFRTTFPLWACFIAYALYPLSLLLVYLLDYQFGWS</sequence>
<dbReference type="PROSITE" id="PS00018">
    <property type="entry name" value="EF_HAND_1"/>
    <property type="match status" value="1"/>
</dbReference>
<evidence type="ECO:0000256" key="3">
    <source>
        <dbReference type="ARBA" id="ARBA00022449"/>
    </source>
</evidence>
<accession>W1Q104</accession>
<dbReference type="Proteomes" id="UP000017836">
    <property type="component" value="Unassembled WGS sequence"/>
</dbReference>
<evidence type="ECO:0000256" key="6">
    <source>
        <dbReference type="ARBA" id="ARBA00022989"/>
    </source>
</evidence>
<dbReference type="AlphaFoldDB" id="W1Q104"/>
<dbReference type="InterPro" id="IPR004713">
    <property type="entry name" value="CaH_exchang"/>
</dbReference>
<dbReference type="SUPFAM" id="SSF47473">
    <property type="entry name" value="EF-hand"/>
    <property type="match status" value="1"/>
</dbReference>
<feature type="transmembrane region" description="Helical" evidence="9">
    <location>
        <begin position="456"/>
        <end position="478"/>
    </location>
</feature>
<keyword evidence="7" id="KW-0406">Ion transport</keyword>
<feature type="transmembrane region" description="Helical" evidence="9">
    <location>
        <begin position="545"/>
        <end position="567"/>
    </location>
</feature>
<feature type="transmembrane region" description="Helical" evidence="9">
    <location>
        <begin position="145"/>
        <end position="169"/>
    </location>
</feature>
<keyword evidence="10" id="KW-0732">Signal</keyword>
<evidence type="ECO:0000256" key="9">
    <source>
        <dbReference type="SAM" id="Phobius"/>
    </source>
</evidence>
<protein>
    <recommendedName>
        <fullName evidence="11">EF-hand domain-containing protein</fullName>
    </recommendedName>
</protein>
<feature type="transmembrane region" description="Helical" evidence="9">
    <location>
        <begin position="208"/>
        <end position="227"/>
    </location>
</feature>
<dbReference type="Gramene" id="ERN13980">
    <property type="protein sequence ID" value="ERN13980"/>
    <property type="gene ID" value="AMTR_s00021p00164610"/>
</dbReference>
<feature type="transmembrane region" description="Helical" evidence="9">
    <location>
        <begin position="233"/>
        <end position="255"/>
    </location>
</feature>
<dbReference type="PANTHER" id="PTHR31503">
    <property type="entry name" value="VACUOLAR CALCIUM ION TRANSPORTER"/>
    <property type="match status" value="1"/>
</dbReference>
<dbReference type="STRING" id="13333.W1Q104"/>
<feature type="transmembrane region" description="Helical" evidence="9">
    <location>
        <begin position="490"/>
        <end position="513"/>
    </location>
</feature>
<dbReference type="EMBL" id="KI392560">
    <property type="protein sequence ID" value="ERN13980.1"/>
    <property type="molecule type" value="Genomic_DNA"/>
</dbReference>
<dbReference type="GO" id="GO:0006874">
    <property type="term" value="P:intracellular calcium ion homeostasis"/>
    <property type="evidence" value="ECO:0000318"/>
    <property type="project" value="GO_Central"/>
</dbReference>
<dbReference type="HOGENOM" id="CLU_023891_0_0_1"/>
<dbReference type="CDD" id="cd00051">
    <property type="entry name" value="EFh"/>
    <property type="match status" value="1"/>
</dbReference>
<dbReference type="GO" id="GO:0070588">
    <property type="term" value="P:calcium ion transmembrane transport"/>
    <property type="evidence" value="ECO:0000318"/>
    <property type="project" value="GO_Central"/>
</dbReference>
<name>W1Q104_AMBTC</name>
<evidence type="ECO:0000256" key="2">
    <source>
        <dbReference type="ARBA" id="ARBA00022448"/>
    </source>
</evidence>
<organism evidence="12 13">
    <name type="scientific">Amborella trichopoda</name>
    <dbReference type="NCBI Taxonomy" id="13333"/>
    <lineage>
        <taxon>Eukaryota</taxon>
        <taxon>Viridiplantae</taxon>
        <taxon>Streptophyta</taxon>
        <taxon>Embryophyta</taxon>
        <taxon>Tracheophyta</taxon>
        <taxon>Spermatophyta</taxon>
        <taxon>Magnoliopsida</taxon>
        <taxon>Amborellales</taxon>
        <taxon>Amborellaceae</taxon>
        <taxon>Amborella</taxon>
    </lineage>
</organism>
<feature type="transmembrane region" description="Helical" evidence="9">
    <location>
        <begin position="519"/>
        <end position="538"/>
    </location>
</feature>
<feature type="transmembrane region" description="Helical" evidence="9">
    <location>
        <begin position="109"/>
        <end position="133"/>
    </location>
</feature>
<evidence type="ECO:0000256" key="4">
    <source>
        <dbReference type="ARBA" id="ARBA00022692"/>
    </source>
</evidence>
<feature type="signal peptide" evidence="10">
    <location>
        <begin position="1"/>
        <end position="20"/>
    </location>
</feature>
<dbReference type="PROSITE" id="PS50222">
    <property type="entry name" value="EF_HAND_2"/>
    <property type="match status" value="1"/>
</dbReference>
<dbReference type="Pfam" id="PF01699">
    <property type="entry name" value="Na_Ca_ex"/>
    <property type="match status" value="2"/>
</dbReference>
<dbReference type="GO" id="GO:0012505">
    <property type="term" value="C:endomembrane system"/>
    <property type="evidence" value="ECO:0007669"/>
    <property type="project" value="UniProtKB-SubCell"/>
</dbReference>
<comment type="subcellular location">
    <subcellularLocation>
        <location evidence="1">Endomembrane system</location>
        <topology evidence="1">Multi-pass membrane protein</topology>
    </subcellularLocation>
</comment>
<dbReference type="InterPro" id="IPR018247">
    <property type="entry name" value="EF_Hand_1_Ca_BS"/>
</dbReference>
<gene>
    <name evidence="12" type="ORF">AMTR_s00021p00164610</name>
</gene>
<keyword evidence="2" id="KW-0813">Transport</keyword>
<dbReference type="eggNOG" id="ENOG502QV8Y">
    <property type="taxonomic scope" value="Eukaryota"/>
</dbReference>
<evidence type="ECO:0000256" key="5">
    <source>
        <dbReference type="ARBA" id="ARBA00022837"/>
    </source>
</evidence>
<dbReference type="InterPro" id="IPR002048">
    <property type="entry name" value="EF_hand_dom"/>
</dbReference>
<feature type="chain" id="PRO_5004808649" description="EF-hand domain-containing protein" evidence="10">
    <location>
        <begin position="21"/>
        <end position="574"/>
    </location>
</feature>
<reference evidence="13" key="1">
    <citation type="journal article" date="2013" name="Science">
        <title>The Amborella genome and the evolution of flowering plants.</title>
        <authorList>
            <consortium name="Amborella Genome Project"/>
        </authorList>
    </citation>
    <scope>NUCLEOTIDE SEQUENCE [LARGE SCALE GENOMIC DNA]</scope>
</reference>
<keyword evidence="5" id="KW-0106">Calcium</keyword>
<dbReference type="Pfam" id="PF13499">
    <property type="entry name" value="EF-hand_7"/>
    <property type="match status" value="1"/>
</dbReference>
<dbReference type="SMART" id="SM00054">
    <property type="entry name" value="EFh"/>
    <property type="match status" value="2"/>
</dbReference>
<keyword evidence="13" id="KW-1185">Reference proteome</keyword>
<keyword evidence="8 9" id="KW-0472">Membrane</keyword>
<feature type="transmembrane region" description="Helical" evidence="9">
    <location>
        <begin position="74"/>
        <end position="97"/>
    </location>
</feature>
<dbReference type="OMA" id="FKGISRW"/>
<evidence type="ECO:0000256" key="8">
    <source>
        <dbReference type="ARBA" id="ARBA00023136"/>
    </source>
</evidence>
<evidence type="ECO:0000313" key="13">
    <source>
        <dbReference type="Proteomes" id="UP000017836"/>
    </source>
</evidence>
<dbReference type="GO" id="GO:0016020">
    <property type="term" value="C:membrane"/>
    <property type="evidence" value="ECO:0007669"/>
    <property type="project" value="InterPro"/>
</dbReference>
<evidence type="ECO:0000259" key="11">
    <source>
        <dbReference type="PROSITE" id="PS50222"/>
    </source>
</evidence>
<keyword evidence="6 9" id="KW-1133">Transmembrane helix</keyword>
<dbReference type="InterPro" id="IPR011992">
    <property type="entry name" value="EF-hand-dom_pair"/>
</dbReference>
<feature type="domain" description="EF-hand" evidence="11">
    <location>
        <begin position="295"/>
        <end position="330"/>
    </location>
</feature>
<dbReference type="GO" id="GO:0015369">
    <property type="term" value="F:calcium:proton antiporter activity"/>
    <property type="evidence" value="ECO:0000318"/>
    <property type="project" value="GO_Central"/>
</dbReference>
<dbReference type="GO" id="GO:0005509">
    <property type="term" value="F:calcium ion binding"/>
    <property type="evidence" value="ECO:0007669"/>
    <property type="project" value="InterPro"/>
</dbReference>
<evidence type="ECO:0000313" key="12">
    <source>
        <dbReference type="EMBL" id="ERN13980.1"/>
    </source>
</evidence>
<keyword evidence="4 9" id="KW-0812">Transmembrane</keyword>
<dbReference type="PANTHER" id="PTHR31503:SF36">
    <property type="entry name" value="SODIUM_CALCIUM EXCHANGER MEMBRANE REGION DOMAIN-CONTAINING PROTEIN"/>
    <property type="match status" value="1"/>
</dbReference>
<dbReference type="Gene3D" id="1.10.238.10">
    <property type="entry name" value="EF-hand"/>
    <property type="match status" value="1"/>
</dbReference>
<keyword evidence="3" id="KW-0050">Antiport</keyword>
<evidence type="ECO:0000256" key="1">
    <source>
        <dbReference type="ARBA" id="ARBA00004127"/>
    </source>
</evidence>
<evidence type="ECO:0000256" key="10">
    <source>
        <dbReference type="SAM" id="SignalP"/>
    </source>
</evidence>
<evidence type="ECO:0000256" key="7">
    <source>
        <dbReference type="ARBA" id="ARBA00023065"/>
    </source>
</evidence>
<dbReference type="KEGG" id="atr:18442228"/>